<evidence type="ECO:0000256" key="2">
    <source>
        <dbReference type="SAM" id="Phobius"/>
    </source>
</evidence>
<gene>
    <name evidence="3" type="ORF">niasHS_016546</name>
</gene>
<feature type="region of interest" description="Disordered" evidence="1">
    <location>
        <begin position="166"/>
        <end position="189"/>
    </location>
</feature>
<feature type="compositionally biased region" description="Basic and acidic residues" evidence="1">
    <location>
        <begin position="172"/>
        <end position="189"/>
    </location>
</feature>
<keyword evidence="2" id="KW-0812">Transmembrane</keyword>
<keyword evidence="4" id="KW-1185">Reference proteome</keyword>
<organism evidence="3 4">
    <name type="scientific">Heterodera schachtii</name>
    <name type="common">Sugarbeet cyst nematode worm</name>
    <name type="synonym">Tylenchus schachtii</name>
    <dbReference type="NCBI Taxonomy" id="97005"/>
    <lineage>
        <taxon>Eukaryota</taxon>
        <taxon>Metazoa</taxon>
        <taxon>Ecdysozoa</taxon>
        <taxon>Nematoda</taxon>
        <taxon>Chromadorea</taxon>
        <taxon>Rhabditida</taxon>
        <taxon>Tylenchina</taxon>
        <taxon>Tylenchomorpha</taxon>
        <taxon>Tylenchoidea</taxon>
        <taxon>Heteroderidae</taxon>
        <taxon>Heteroderinae</taxon>
        <taxon>Heterodera</taxon>
    </lineage>
</organism>
<evidence type="ECO:0000313" key="3">
    <source>
        <dbReference type="EMBL" id="KAL3068682.1"/>
    </source>
</evidence>
<sequence>MSSIRRPTNMTWIIEERCSCLRADAVCIRPEEFTKPIECLNTAHLGSFTEHLLAAPCNANVSINLTDVVQQLNNANIARATGCVNSMVFIFFLFIFLAQVCIFWAMFLNMPARGAGIRRRRPRRPDGANEDNAPRPLQVFSVVRERRTGRESPQRFGLRIGNVGVEEVSTDPPERRTEKAGAEVGVEAK</sequence>
<feature type="region of interest" description="Disordered" evidence="1">
    <location>
        <begin position="116"/>
        <end position="135"/>
    </location>
</feature>
<accession>A0ABD2HR01</accession>
<evidence type="ECO:0000313" key="4">
    <source>
        <dbReference type="Proteomes" id="UP001620645"/>
    </source>
</evidence>
<reference evidence="3 4" key="1">
    <citation type="submission" date="2024-10" db="EMBL/GenBank/DDBJ databases">
        <authorList>
            <person name="Kim D."/>
        </authorList>
    </citation>
    <scope>NUCLEOTIDE SEQUENCE [LARGE SCALE GENOMIC DNA]</scope>
    <source>
        <strain evidence="3">Taebaek</strain>
    </source>
</reference>
<protein>
    <submittedName>
        <fullName evidence="3">Uncharacterized protein</fullName>
    </submittedName>
</protein>
<dbReference type="Proteomes" id="UP001620645">
    <property type="component" value="Unassembled WGS sequence"/>
</dbReference>
<keyword evidence="2" id="KW-0472">Membrane</keyword>
<comment type="caution">
    <text evidence="3">The sequence shown here is derived from an EMBL/GenBank/DDBJ whole genome shotgun (WGS) entry which is preliminary data.</text>
</comment>
<name>A0ABD2HR01_HETSC</name>
<feature type="transmembrane region" description="Helical" evidence="2">
    <location>
        <begin position="87"/>
        <end position="110"/>
    </location>
</feature>
<evidence type="ECO:0000256" key="1">
    <source>
        <dbReference type="SAM" id="MobiDB-lite"/>
    </source>
</evidence>
<dbReference type="EMBL" id="JBICCN010000441">
    <property type="protein sequence ID" value="KAL3068682.1"/>
    <property type="molecule type" value="Genomic_DNA"/>
</dbReference>
<proteinExistence type="predicted"/>
<keyword evidence="2" id="KW-1133">Transmembrane helix</keyword>
<dbReference type="AlphaFoldDB" id="A0ABD2HR01"/>